<name>A0A246FLL3_9BACT</name>
<dbReference type="InterPro" id="IPR011527">
    <property type="entry name" value="ABC1_TM_dom"/>
</dbReference>
<dbReference type="PANTHER" id="PTHR43394:SF1">
    <property type="entry name" value="ATP-BINDING CASSETTE SUB-FAMILY B MEMBER 10, MITOCHONDRIAL"/>
    <property type="match status" value="1"/>
</dbReference>
<keyword evidence="5" id="KW-0547">Nucleotide-binding</keyword>
<dbReference type="OrthoDB" id="1522160at2"/>
<dbReference type="SUPFAM" id="SSF90123">
    <property type="entry name" value="ABC transporter transmembrane region"/>
    <property type="match status" value="1"/>
</dbReference>
<dbReference type="Pfam" id="PF00005">
    <property type="entry name" value="ABC_tran"/>
    <property type="match status" value="1"/>
</dbReference>
<dbReference type="InterPro" id="IPR003439">
    <property type="entry name" value="ABC_transporter-like_ATP-bd"/>
</dbReference>
<protein>
    <submittedName>
        <fullName evidence="13">ABC transporter ATP-binding protein</fullName>
    </submittedName>
</protein>
<keyword evidence="4 10" id="KW-0812">Transmembrane</keyword>
<dbReference type="GO" id="GO:0016887">
    <property type="term" value="F:ATP hydrolysis activity"/>
    <property type="evidence" value="ECO:0007669"/>
    <property type="project" value="InterPro"/>
</dbReference>
<dbReference type="InterPro" id="IPR039421">
    <property type="entry name" value="Type_1_exporter"/>
</dbReference>
<dbReference type="GO" id="GO:0005886">
    <property type="term" value="C:plasma membrane"/>
    <property type="evidence" value="ECO:0007669"/>
    <property type="project" value="UniProtKB-SubCell"/>
</dbReference>
<dbReference type="FunFam" id="3.40.50.300:FF:000221">
    <property type="entry name" value="Multidrug ABC transporter ATP-binding protein"/>
    <property type="match status" value="1"/>
</dbReference>
<evidence type="ECO:0000256" key="10">
    <source>
        <dbReference type="SAM" id="Phobius"/>
    </source>
</evidence>
<comment type="caution">
    <text evidence="13">The sequence shown here is derived from an EMBL/GenBank/DDBJ whole genome shotgun (WGS) entry which is preliminary data.</text>
</comment>
<evidence type="ECO:0000256" key="3">
    <source>
        <dbReference type="ARBA" id="ARBA00022475"/>
    </source>
</evidence>
<evidence type="ECO:0000313" key="13">
    <source>
        <dbReference type="EMBL" id="OWP63645.1"/>
    </source>
</evidence>
<feature type="domain" description="ABC transporter" evidence="11">
    <location>
        <begin position="379"/>
        <end position="619"/>
    </location>
</feature>
<dbReference type="GO" id="GO:0015421">
    <property type="term" value="F:ABC-type oligopeptide transporter activity"/>
    <property type="evidence" value="ECO:0007669"/>
    <property type="project" value="TreeGrafter"/>
</dbReference>
<dbReference type="PROSITE" id="PS50893">
    <property type="entry name" value="ABC_TRANSPORTER_2"/>
    <property type="match status" value="1"/>
</dbReference>
<evidence type="ECO:0000256" key="6">
    <source>
        <dbReference type="ARBA" id="ARBA00022840"/>
    </source>
</evidence>
<dbReference type="GO" id="GO:0005524">
    <property type="term" value="F:ATP binding"/>
    <property type="evidence" value="ECO:0007669"/>
    <property type="project" value="UniProtKB-KW"/>
</dbReference>
<dbReference type="SUPFAM" id="SSF52540">
    <property type="entry name" value="P-loop containing nucleoside triphosphate hydrolases"/>
    <property type="match status" value="1"/>
</dbReference>
<keyword evidence="8 10" id="KW-0472">Membrane</keyword>
<accession>A0A246FLL3</accession>
<keyword evidence="7 10" id="KW-1133">Transmembrane helix</keyword>
<dbReference type="InterPro" id="IPR017871">
    <property type="entry name" value="ABC_transporter-like_CS"/>
</dbReference>
<dbReference type="Gene3D" id="3.40.50.300">
    <property type="entry name" value="P-loop containing nucleotide triphosphate hydrolases"/>
    <property type="match status" value="1"/>
</dbReference>
<gene>
    <name evidence="13" type="ORF">CDA63_07580</name>
</gene>
<dbReference type="PROSITE" id="PS00211">
    <property type="entry name" value="ABC_TRANSPORTER_1"/>
    <property type="match status" value="1"/>
</dbReference>
<feature type="region of interest" description="Disordered" evidence="9">
    <location>
        <begin position="1"/>
        <end position="22"/>
    </location>
</feature>
<evidence type="ECO:0000256" key="1">
    <source>
        <dbReference type="ARBA" id="ARBA00004651"/>
    </source>
</evidence>
<feature type="compositionally biased region" description="Polar residues" evidence="9">
    <location>
        <begin position="1"/>
        <end position="12"/>
    </location>
</feature>
<evidence type="ECO:0000256" key="7">
    <source>
        <dbReference type="ARBA" id="ARBA00022989"/>
    </source>
</evidence>
<keyword evidence="14" id="KW-1185">Reference proteome</keyword>
<feature type="transmembrane region" description="Helical" evidence="10">
    <location>
        <begin position="281"/>
        <end position="302"/>
    </location>
</feature>
<evidence type="ECO:0000256" key="8">
    <source>
        <dbReference type="ARBA" id="ARBA00023136"/>
    </source>
</evidence>
<dbReference type="Proteomes" id="UP000197277">
    <property type="component" value="Unassembled WGS sequence"/>
</dbReference>
<reference evidence="13 14" key="1">
    <citation type="submission" date="2017-06" db="EMBL/GenBank/DDBJ databases">
        <title>Hymenobacter amundsenii sp. nov. isolated from regoliths in Antarctica.</title>
        <authorList>
            <person name="Sedlacek I."/>
            <person name="Kralova S."/>
            <person name="Pantucek R."/>
            <person name="Svec P."/>
            <person name="Holochova P."/>
            <person name="Stankova E."/>
            <person name="Vrbovska V."/>
            <person name="Busse H.-J."/>
        </authorList>
    </citation>
    <scope>NUCLEOTIDE SEQUENCE [LARGE SCALE GENOMIC DNA]</scope>
    <source>
        <strain evidence="13 14">CCM 8682</strain>
    </source>
</reference>
<proteinExistence type="predicted"/>
<feature type="transmembrane region" description="Helical" evidence="10">
    <location>
        <begin position="180"/>
        <end position="210"/>
    </location>
</feature>
<keyword evidence="3" id="KW-1003">Cell membrane</keyword>
<dbReference type="InterPro" id="IPR027417">
    <property type="entry name" value="P-loop_NTPase"/>
</dbReference>
<dbReference type="InterPro" id="IPR003593">
    <property type="entry name" value="AAA+_ATPase"/>
</dbReference>
<organism evidence="13 14">
    <name type="scientific">Hymenobacter amundsenii</name>
    <dbReference type="NCBI Taxonomy" id="2006685"/>
    <lineage>
        <taxon>Bacteria</taxon>
        <taxon>Pseudomonadati</taxon>
        <taxon>Bacteroidota</taxon>
        <taxon>Cytophagia</taxon>
        <taxon>Cytophagales</taxon>
        <taxon>Hymenobacteraceae</taxon>
        <taxon>Hymenobacter</taxon>
    </lineage>
</organism>
<dbReference type="PROSITE" id="PS50929">
    <property type="entry name" value="ABC_TM1F"/>
    <property type="match status" value="1"/>
</dbReference>
<feature type="domain" description="ABC transmembrane type-1" evidence="12">
    <location>
        <begin position="59"/>
        <end position="342"/>
    </location>
</feature>
<sequence>MAHSDSFLSTVSAKKPRPDGKPALSVRERFSALKNLPAFLRLIWQTSPALTLGNVGLRLLRAALPVAMLYVGQLIIDSVIGLSRLPAPERILTPVLTLVAIEFGLAILSDALGRGVALLDSLLGDLFANQTSIRLMEHAAELDLDQFEDSTFYDKLERARRQTLSRTVLMSQVLSQAQDAITMGFLAVGLVAFNPWLLLLLLVAVVPAFLGESHFNERSYSLVHGWTPERRELDYLRQTGASDDTAKEVKIFGLSKFLTDRFRTLSDDFYAKNKALVVKRAGWGTFFAAVGAAGYYAAYVYIIMQTVYGRVSIGQLTFLAGSFARMRGLLEGILSRFSAVAEGALYLQDFFDFFRLEPRIRRDESQPVRPFPNPIREGFRFEDVGFKYRNAEKWALRHLNFTLQAGEKLALVGENGAGKTTLVKLLSRLYDPTEGRILLDGHDLREYDPAELRQEIGVIFQDFVRFQLPAGQNLAVGRIEQQHNRPRIEQAAAQSLADSVIAKLPEGYDQMIGRRFSGGVDLSGGEWQKIALGRAYMRDAQLLILDEPTAALDARAEYEVFQRFKDLTLGKTAILISHRFSTVRMADRILVIENGQFQEIGSHEELLAKGGRYAELFHLQAAGYR</sequence>
<dbReference type="SMART" id="SM00382">
    <property type="entry name" value="AAA"/>
    <property type="match status" value="1"/>
</dbReference>
<dbReference type="RefSeq" id="WP_088463850.1">
    <property type="nucleotide sequence ID" value="NZ_NIRR01000009.1"/>
</dbReference>
<keyword evidence="6 13" id="KW-0067">ATP-binding</keyword>
<dbReference type="EMBL" id="NIRR01000009">
    <property type="protein sequence ID" value="OWP63645.1"/>
    <property type="molecule type" value="Genomic_DNA"/>
</dbReference>
<dbReference type="AlphaFoldDB" id="A0A246FLL3"/>
<evidence type="ECO:0000256" key="9">
    <source>
        <dbReference type="SAM" id="MobiDB-lite"/>
    </source>
</evidence>
<dbReference type="Gene3D" id="1.20.1560.10">
    <property type="entry name" value="ABC transporter type 1, transmembrane domain"/>
    <property type="match status" value="1"/>
</dbReference>
<keyword evidence="2" id="KW-0813">Transport</keyword>
<comment type="subcellular location">
    <subcellularLocation>
        <location evidence="1">Cell membrane</location>
        <topology evidence="1">Multi-pass membrane protein</topology>
    </subcellularLocation>
</comment>
<evidence type="ECO:0000256" key="5">
    <source>
        <dbReference type="ARBA" id="ARBA00022741"/>
    </source>
</evidence>
<evidence type="ECO:0000313" key="14">
    <source>
        <dbReference type="Proteomes" id="UP000197277"/>
    </source>
</evidence>
<evidence type="ECO:0000259" key="11">
    <source>
        <dbReference type="PROSITE" id="PS50893"/>
    </source>
</evidence>
<dbReference type="InterPro" id="IPR036640">
    <property type="entry name" value="ABC1_TM_sf"/>
</dbReference>
<dbReference type="PANTHER" id="PTHR43394">
    <property type="entry name" value="ATP-DEPENDENT PERMEASE MDL1, MITOCHONDRIAL"/>
    <property type="match status" value="1"/>
</dbReference>
<evidence type="ECO:0000256" key="4">
    <source>
        <dbReference type="ARBA" id="ARBA00022692"/>
    </source>
</evidence>
<evidence type="ECO:0000259" key="12">
    <source>
        <dbReference type="PROSITE" id="PS50929"/>
    </source>
</evidence>
<evidence type="ECO:0000256" key="2">
    <source>
        <dbReference type="ARBA" id="ARBA00022448"/>
    </source>
</evidence>